<name>A0ABD1XJG2_9MARC</name>
<dbReference type="Proteomes" id="UP001605036">
    <property type="component" value="Unassembled WGS sequence"/>
</dbReference>
<comment type="caution">
    <text evidence="1">The sequence shown here is derived from an EMBL/GenBank/DDBJ whole genome shotgun (WGS) entry which is preliminary data.</text>
</comment>
<protein>
    <submittedName>
        <fullName evidence="1">Uncharacterized protein</fullName>
    </submittedName>
</protein>
<keyword evidence="2" id="KW-1185">Reference proteome</keyword>
<gene>
    <name evidence="1" type="ORF">R1flu_027670</name>
</gene>
<accession>A0ABD1XJG2</accession>
<evidence type="ECO:0000313" key="1">
    <source>
        <dbReference type="EMBL" id="KAL2609097.1"/>
    </source>
</evidence>
<dbReference type="AlphaFoldDB" id="A0ABD1XJG2"/>
<evidence type="ECO:0000313" key="2">
    <source>
        <dbReference type="Proteomes" id="UP001605036"/>
    </source>
</evidence>
<dbReference type="EMBL" id="JBHFFA010000008">
    <property type="protein sequence ID" value="KAL2609097.1"/>
    <property type="molecule type" value="Genomic_DNA"/>
</dbReference>
<organism evidence="1 2">
    <name type="scientific">Riccia fluitans</name>
    <dbReference type="NCBI Taxonomy" id="41844"/>
    <lineage>
        <taxon>Eukaryota</taxon>
        <taxon>Viridiplantae</taxon>
        <taxon>Streptophyta</taxon>
        <taxon>Embryophyta</taxon>
        <taxon>Marchantiophyta</taxon>
        <taxon>Marchantiopsida</taxon>
        <taxon>Marchantiidae</taxon>
        <taxon>Marchantiales</taxon>
        <taxon>Ricciaceae</taxon>
        <taxon>Riccia</taxon>
    </lineage>
</organism>
<reference evidence="1 2" key="1">
    <citation type="submission" date="2024-09" db="EMBL/GenBank/DDBJ databases">
        <title>Chromosome-scale assembly of Riccia fluitans.</title>
        <authorList>
            <person name="Paukszto L."/>
            <person name="Sawicki J."/>
            <person name="Karawczyk K."/>
            <person name="Piernik-Szablinska J."/>
            <person name="Szczecinska M."/>
            <person name="Mazdziarz M."/>
        </authorList>
    </citation>
    <scope>NUCLEOTIDE SEQUENCE [LARGE SCALE GENOMIC DNA]</scope>
    <source>
        <strain evidence="1">Rf_01</strain>
        <tissue evidence="1">Aerial parts of the thallus</tissue>
    </source>
</reference>
<sequence length="278" mass="30781">MSSSACLIDSDPGSLASSVILRLFLASHQPSSKRFNVGDSRSASRFPITPQVFHYYFLPSGGSLLQFQEDPKVIINYSWSSEVWILERFPSPTIRLSFRSRQFAAMWPRFLHSKQASGKPDTVPSEFIMVSPYGTQFGGTSGSSTQIGTERILNSFGLKLGSQASAHLQLCCFPVCLAPQLCPSGFSADSRYVPFLLSIGLEGVVPFLFHTLHCALHVEALGFITIHSQSRLGSQHWTCISTVNSLVAARFPSIAVCWPRSRRFFNRVAQFAFHSVYS</sequence>
<proteinExistence type="predicted"/>